<evidence type="ECO:0000313" key="2">
    <source>
        <dbReference type="EMBL" id="CAB4198945.1"/>
    </source>
</evidence>
<evidence type="ECO:0000313" key="1">
    <source>
        <dbReference type="EMBL" id="CAB4186622.1"/>
    </source>
</evidence>
<reference evidence="3" key="1">
    <citation type="submission" date="2020-05" db="EMBL/GenBank/DDBJ databases">
        <authorList>
            <person name="Chiriac C."/>
            <person name="Salcher M."/>
            <person name="Ghai R."/>
            <person name="Kavagutti S V."/>
        </authorList>
    </citation>
    <scope>NUCLEOTIDE SEQUENCE</scope>
</reference>
<dbReference type="EMBL" id="LR797282">
    <property type="protein sequence ID" value="CAB4198945.1"/>
    <property type="molecule type" value="Genomic_DNA"/>
</dbReference>
<dbReference type="EMBL" id="LR797098">
    <property type="protein sequence ID" value="CAB4186622.1"/>
    <property type="molecule type" value="Genomic_DNA"/>
</dbReference>
<accession>A0A6J5STH0</accession>
<gene>
    <name evidence="1" type="ORF">UFOVP1150_34</name>
    <name evidence="2" type="ORF">UFOVP1329_9</name>
    <name evidence="3" type="ORF">UFOVP1595_27</name>
</gene>
<evidence type="ECO:0000313" key="3">
    <source>
        <dbReference type="EMBL" id="CAB4218609.1"/>
    </source>
</evidence>
<organism evidence="3">
    <name type="scientific">uncultured Caudovirales phage</name>
    <dbReference type="NCBI Taxonomy" id="2100421"/>
    <lineage>
        <taxon>Viruses</taxon>
        <taxon>Duplodnaviria</taxon>
        <taxon>Heunggongvirae</taxon>
        <taxon>Uroviricota</taxon>
        <taxon>Caudoviricetes</taxon>
        <taxon>Peduoviridae</taxon>
        <taxon>Maltschvirus</taxon>
        <taxon>Maltschvirus maltsch</taxon>
    </lineage>
</organism>
<protein>
    <submittedName>
        <fullName evidence="3">Uncharacterized protein</fullName>
    </submittedName>
</protein>
<name>A0A6J5STH0_9CAUD</name>
<proteinExistence type="predicted"/>
<dbReference type="EMBL" id="LR797464">
    <property type="protein sequence ID" value="CAB4218609.1"/>
    <property type="molecule type" value="Genomic_DNA"/>
</dbReference>
<sequence>MQSKLSHPSRSHQSTRSGIWEGEGVFERTVTGTGVKGAVAIDCSSELLHLHDHAVKRLLHLRWRHRTVDREDRRLRERNLAPDDHSRCAGLCHHRPDLVRIIEDVKLVVTHGDDVTVLIEQTDLDMGVVEEREPNRVTSHRGLVPVEEDFCDLGFDSHATSVGEPRGRMSIPNCVGEQRNRILGNVGQGAQTGDILVKETGGTQDGVNVTHDLVCVLVIPL</sequence>